<accession>A0A7R9ACK8</accession>
<evidence type="ECO:0000313" key="3">
    <source>
        <dbReference type="Proteomes" id="UP000677054"/>
    </source>
</evidence>
<evidence type="ECO:0000313" key="2">
    <source>
        <dbReference type="EMBL" id="CAD7251601.1"/>
    </source>
</evidence>
<dbReference type="EMBL" id="LR903178">
    <property type="protein sequence ID" value="CAD7251601.1"/>
    <property type="molecule type" value="Genomic_DNA"/>
</dbReference>
<dbReference type="PROSITE" id="PS50848">
    <property type="entry name" value="START"/>
    <property type="match status" value="1"/>
</dbReference>
<dbReference type="GO" id="GO:0008289">
    <property type="term" value="F:lipid binding"/>
    <property type="evidence" value="ECO:0007669"/>
    <property type="project" value="InterPro"/>
</dbReference>
<name>A0A7R9ACK8_9CRUS</name>
<gene>
    <name evidence="2" type="ORF">DSTB1V02_LOCUS11363</name>
</gene>
<dbReference type="InterPro" id="IPR002913">
    <property type="entry name" value="START_lipid-bd_dom"/>
</dbReference>
<dbReference type="InterPro" id="IPR023393">
    <property type="entry name" value="START-like_dom_sf"/>
</dbReference>
<protein>
    <recommendedName>
        <fullName evidence="1">START domain-containing protein</fullName>
    </recommendedName>
</protein>
<dbReference type="AlphaFoldDB" id="A0A7R9ACK8"/>
<sequence>MQTIIVLEFILETMHFLQDSILQDVILQDHLLSGNLSVAKFVNEECKHKGERALEKFRFNLERKDWVLEKDFPEEGITIKSVYDEETKDYFLYTVATLDYENEWLAKDILEHTLDATAEWSSDCKELTVVQLWHADRCALVHQVFQKRALGISVMRDVVYSMYGHIEGDRRTTVMFSSKWPGLEPTKKMVRGTVNKGSGLMLHPDPEHPSTRTLMHWMASLDMKIPLLPKGILVPIYAIGCRQYILDLRRYQEARWRMHLDAMRG</sequence>
<dbReference type="Gene3D" id="3.30.530.20">
    <property type="match status" value="1"/>
</dbReference>
<keyword evidence="3" id="KW-1185">Reference proteome</keyword>
<reference evidence="2" key="1">
    <citation type="submission" date="2020-11" db="EMBL/GenBank/DDBJ databases">
        <authorList>
            <person name="Tran Van P."/>
        </authorList>
    </citation>
    <scope>NUCLEOTIDE SEQUENCE</scope>
</reference>
<proteinExistence type="predicted"/>
<dbReference type="SUPFAM" id="SSF55961">
    <property type="entry name" value="Bet v1-like"/>
    <property type="match status" value="1"/>
</dbReference>
<organism evidence="2">
    <name type="scientific">Darwinula stevensoni</name>
    <dbReference type="NCBI Taxonomy" id="69355"/>
    <lineage>
        <taxon>Eukaryota</taxon>
        <taxon>Metazoa</taxon>
        <taxon>Ecdysozoa</taxon>
        <taxon>Arthropoda</taxon>
        <taxon>Crustacea</taxon>
        <taxon>Oligostraca</taxon>
        <taxon>Ostracoda</taxon>
        <taxon>Podocopa</taxon>
        <taxon>Podocopida</taxon>
        <taxon>Darwinulocopina</taxon>
        <taxon>Darwinuloidea</taxon>
        <taxon>Darwinulidae</taxon>
        <taxon>Darwinula</taxon>
    </lineage>
</organism>
<feature type="domain" description="START" evidence="1">
    <location>
        <begin position="62"/>
        <end position="257"/>
    </location>
</feature>
<evidence type="ECO:0000259" key="1">
    <source>
        <dbReference type="PROSITE" id="PS50848"/>
    </source>
</evidence>
<dbReference type="Pfam" id="PF01852">
    <property type="entry name" value="START"/>
    <property type="match status" value="1"/>
</dbReference>
<dbReference type="EMBL" id="CAJPEV010003661">
    <property type="protein sequence ID" value="CAG0900277.1"/>
    <property type="molecule type" value="Genomic_DNA"/>
</dbReference>
<dbReference type="OrthoDB" id="74575at2759"/>
<dbReference type="Proteomes" id="UP000677054">
    <property type="component" value="Unassembled WGS sequence"/>
</dbReference>